<evidence type="ECO:0000313" key="4">
    <source>
        <dbReference type="EMBL" id="CAK7227151.1"/>
    </source>
</evidence>
<comment type="similarity">
    <text evidence="1 2">Belongs to the iron/ascorbate-dependent oxidoreductase family.</text>
</comment>
<reference evidence="4 5" key="1">
    <citation type="submission" date="2024-01" db="EMBL/GenBank/DDBJ databases">
        <authorList>
            <person name="Allen C."/>
            <person name="Tagirdzhanova G."/>
        </authorList>
    </citation>
    <scope>NUCLEOTIDE SEQUENCE [LARGE SCALE GENOMIC DNA]</scope>
</reference>
<name>A0ABP0C7G1_9PEZI</name>
<keyword evidence="2" id="KW-0408">Iron</keyword>
<evidence type="ECO:0000256" key="2">
    <source>
        <dbReference type="RuleBase" id="RU003682"/>
    </source>
</evidence>
<dbReference type="PANTHER" id="PTHR47990">
    <property type="entry name" value="2-OXOGLUTARATE (2OG) AND FE(II)-DEPENDENT OXYGENASE SUPERFAMILY PROTEIN-RELATED"/>
    <property type="match status" value="1"/>
</dbReference>
<proteinExistence type="inferred from homology"/>
<dbReference type="Proteomes" id="UP001642406">
    <property type="component" value="Unassembled WGS sequence"/>
</dbReference>
<accession>A0ABP0C7G1</accession>
<feature type="domain" description="Fe2OG dioxygenase" evidence="3">
    <location>
        <begin position="165"/>
        <end position="282"/>
    </location>
</feature>
<sequence length="335" mass="37698">MAGISNPSFPIISFEPFLKGDFDAKVKVAQELYDAFHTYGWVYLKDFGISEEEIDEMFEHSKSFFEDQSLEDKMQYKVTSAAYSQGYTSNGAESSDPNGGRSWKECYEHRRFNNDLCPAPKTANDFREFADGFYNKCFNLASEVLQALSMVMGIPHNFWDDKLAKADPQLRLLRYMAIPAATLEKPGNYRINPHTDYGLCTLLFQDEVGGLEVDPFHTGEFRPATPIRGTCVINIADLLQRMSNDKLKSTRHRVMAPTISKEELARTGILPTRFSTAFFVHPDPATLITPITSEGEKAKYEPVNAGEWRTMITSRNYGYSLPDSKALNVATVAAA</sequence>
<evidence type="ECO:0000313" key="5">
    <source>
        <dbReference type="Proteomes" id="UP001642406"/>
    </source>
</evidence>
<dbReference type="Pfam" id="PF14226">
    <property type="entry name" value="DIOX_N"/>
    <property type="match status" value="1"/>
</dbReference>
<organism evidence="4 5">
    <name type="scientific">Sporothrix bragantina</name>
    <dbReference type="NCBI Taxonomy" id="671064"/>
    <lineage>
        <taxon>Eukaryota</taxon>
        <taxon>Fungi</taxon>
        <taxon>Dikarya</taxon>
        <taxon>Ascomycota</taxon>
        <taxon>Pezizomycotina</taxon>
        <taxon>Sordariomycetes</taxon>
        <taxon>Sordariomycetidae</taxon>
        <taxon>Ophiostomatales</taxon>
        <taxon>Ophiostomataceae</taxon>
        <taxon>Sporothrix</taxon>
    </lineage>
</organism>
<dbReference type="PROSITE" id="PS51471">
    <property type="entry name" value="FE2OG_OXY"/>
    <property type="match status" value="1"/>
</dbReference>
<protein>
    <recommendedName>
        <fullName evidence="3">Fe2OG dioxygenase domain-containing protein</fullName>
    </recommendedName>
</protein>
<evidence type="ECO:0000259" key="3">
    <source>
        <dbReference type="PROSITE" id="PS51471"/>
    </source>
</evidence>
<gene>
    <name evidence="4" type="ORF">SBRCBS47491_006472</name>
</gene>
<dbReference type="InterPro" id="IPR026992">
    <property type="entry name" value="DIOX_N"/>
</dbReference>
<dbReference type="Pfam" id="PF03171">
    <property type="entry name" value="2OG-FeII_Oxy"/>
    <property type="match status" value="1"/>
</dbReference>
<keyword evidence="2" id="KW-0479">Metal-binding</keyword>
<dbReference type="Gene3D" id="2.60.120.330">
    <property type="entry name" value="B-lactam Antibiotic, Isopenicillin N Synthase, Chain"/>
    <property type="match status" value="1"/>
</dbReference>
<dbReference type="InterPro" id="IPR027443">
    <property type="entry name" value="IPNS-like_sf"/>
</dbReference>
<keyword evidence="5" id="KW-1185">Reference proteome</keyword>
<dbReference type="InterPro" id="IPR005123">
    <property type="entry name" value="Oxoglu/Fe-dep_dioxygenase_dom"/>
</dbReference>
<keyword evidence="2" id="KW-0560">Oxidoreductase</keyword>
<dbReference type="EMBL" id="CAWUHC010000063">
    <property type="protein sequence ID" value="CAK7227151.1"/>
    <property type="molecule type" value="Genomic_DNA"/>
</dbReference>
<dbReference type="InterPro" id="IPR044861">
    <property type="entry name" value="IPNS-like_FE2OG_OXY"/>
</dbReference>
<dbReference type="SUPFAM" id="SSF51197">
    <property type="entry name" value="Clavaminate synthase-like"/>
    <property type="match status" value="1"/>
</dbReference>
<comment type="caution">
    <text evidence="4">The sequence shown here is derived from an EMBL/GenBank/DDBJ whole genome shotgun (WGS) entry which is preliminary data.</text>
</comment>
<dbReference type="InterPro" id="IPR050231">
    <property type="entry name" value="Iron_ascorbate_oxido_reductase"/>
</dbReference>
<evidence type="ECO:0000256" key="1">
    <source>
        <dbReference type="ARBA" id="ARBA00008056"/>
    </source>
</evidence>